<keyword evidence="5" id="KW-1185">Reference proteome</keyword>
<dbReference type="Pfam" id="PF00583">
    <property type="entry name" value="Acetyltransf_1"/>
    <property type="match status" value="1"/>
</dbReference>
<dbReference type="PROSITE" id="PS51186">
    <property type="entry name" value="GNAT"/>
    <property type="match status" value="1"/>
</dbReference>
<evidence type="ECO:0000259" key="3">
    <source>
        <dbReference type="PROSITE" id="PS51186"/>
    </source>
</evidence>
<comment type="caution">
    <text evidence="4">The sequence shown here is derived from an EMBL/GenBank/DDBJ whole genome shotgun (WGS) entry which is preliminary data.</text>
</comment>
<evidence type="ECO:0000256" key="1">
    <source>
        <dbReference type="ARBA" id="ARBA00022679"/>
    </source>
</evidence>
<name>A0ABQ2SV02_9DEIO</name>
<evidence type="ECO:0000313" key="5">
    <source>
        <dbReference type="Proteomes" id="UP000620633"/>
    </source>
</evidence>
<feature type="domain" description="N-acetyltransferase" evidence="3">
    <location>
        <begin position="7"/>
        <end position="164"/>
    </location>
</feature>
<proteinExistence type="predicted"/>
<dbReference type="Gene3D" id="3.40.630.30">
    <property type="match status" value="1"/>
</dbReference>
<organism evidence="4 5">
    <name type="scientific">Deinococcus knuensis</name>
    <dbReference type="NCBI Taxonomy" id="1837380"/>
    <lineage>
        <taxon>Bacteria</taxon>
        <taxon>Thermotogati</taxon>
        <taxon>Deinococcota</taxon>
        <taxon>Deinococci</taxon>
        <taxon>Deinococcales</taxon>
        <taxon>Deinococcaceae</taxon>
        <taxon>Deinococcus</taxon>
    </lineage>
</organism>
<accession>A0ABQ2SV02</accession>
<dbReference type="CDD" id="cd04301">
    <property type="entry name" value="NAT_SF"/>
    <property type="match status" value="1"/>
</dbReference>
<dbReference type="PANTHER" id="PTHR43072">
    <property type="entry name" value="N-ACETYLTRANSFERASE"/>
    <property type="match status" value="1"/>
</dbReference>
<dbReference type="InterPro" id="IPR000182">
    <property type="entry name" value="GNAT_dom"/>
</dbReference>
<keyword evidence="1" id="KW-0808">Transferase</keyword>
<reference evidence="5" key="1">
    <citation type="journal article" date="2019" name="Int. J. Syst. Evol. Microbiol.">
        <title>The Global Catalogue of Microorganisms (GCM) 10K type strain sequencing project: providing services to taxonomists for standard genome sequencing and annotation.</title>
        <authorList>
            <consortium name="The Broad Institute Genomics Platform"/>
            <consortium name="The Broad Institute Genome Sequencing Center for Infectious Disease"/>
            <person name="Wu L."/>
            <person name="Ma J."/>
        </authorList>
    </citation>
    <scope>NUCLEOTIDE SEQUENCE [LARGE SCALE GENOMIC DNA]</scope>
    <source>
        <strain evidence="5">JCM 31406</strain>
    </source>
</reference>
<protein>
    <submittedName>
        <fullName evidence="4">N-acetyltransferase</fullName>
    </submittedName>
</protein>
<dbReference type="Proteomes" id="UP000620633">
    <property type="component" value="Unassembled WGS sequence"/>
</dbReference>
<evidence type="ECO:0000313" key="4">
    <source>
        <dbReference type="EMBL" id="GGS41324.1"/>
    </source>
</evidence>
<keyword evidence="2" id="KW-0012">Acyltransferase</keyword>
<sequence>MTTISQLSTRPATPEDASALAHIYNQGIEDRSSTFETRPRTAQDIEAWFDGQHPIVVVERDGQVIAFANTSTYRPRDCYAGIAEFSVYVERQVRGTGAGKAAMEALIPAARAAGYWKLLSRVFPENAASRRLLASLGFREVGIYEKHGQLEGIWKDVVIVEKLL</sequence>
<gene>
    <name evidence="4" type="ORF">GCM10008961_35740</name>
</gene>
<dbReference type="EMBL" id="BMQO01000030">
    <property type="protein sequence ID" value="GGS41324.1"/>
    <property type="molecule type" value="Genomic_DNA"/>
</dbReference>
<evidence type="ECO:0000256" key="2">
    <source>
        <dbReference type="ARBA" id="ARBA00023315"/>
    </source>
</evidence>
<dbReference type="SUPFAM" id="SSF55729">
    <property type="entry name" value="Acyl-CoA N-acyltransferases (Nat)"/>
    <property type="match status" value="1"/>
</dbReference>
<dbReference type="NCBIfam" id="NF040503">
    <property type="entry name" value="resist_ArsN1a"/>
    <property type="match status" value="1"/>
</dbReference>
<dbReference type="RefSeq" id="WP_189104058.1">
    <property type="nucleotide sequence ID" value="NZ_BMQO01000030.1"/>
</dbReference>
<dbReference type="InterPro" id="IPR016181">
    <property type="entry name" value="Acyl_CoA_acyltransferase"/>
</dbReference>
<dbReference type="PANTHER" id="PTHR43072:SF23">
    <property type="entry name" value="UPF0039 PROTEIN C11D3.02C"/>
    <property type="match status" value="1"/>
</dbReference>